<feature type="region of interest" description="Disordered" evidence="1">
    <location>
        <begin position="309"/>
        <end position="347"/>
    </location>
</feature>
<dbReference type="Proteomes" id="UP000231358">
    <property type="component" value="Unassembled WGS sequence"/>
</dbReference>
<keyword evidence="3" id="KW-1185">Reference proteome</keyword>
<protein>
    <submittedName>
        <fullName evidence="2">Uncharacterized protein</fullName>
    </submittedName>
</protein>
<organism evidence="2 3">
    <name type="scientific">Aspergillus arachidicola</name>
    <dbReference type="NCBI Taxonomy" id="656916"/>
    <lineage>
        <taxon>Eukaryota</taxon>
        <taxon>Fungi</taxon>
        <taxon>Dikarya</taxon>
        <taxon>Ascomycota</taxon>
        <taxon>Pezizomycotina</taxon>
        <taxon>Eurotiomycetes</taxon>
        <taxon>Eurotiomycetidae</taxon>
        <taxon>Eurotiales</taxon>
        <taxon>Aspergillaceae</taxon>
        <taxon>Aspergillus</taxon>
        <taxon>Aspergillus subgen. Circumdati</taxon>
    </lineage>
</organism>
<sequence>MNPLRYLAPPRPFTDISTSTTKEIKERICYVDAMNANPHFKISEDRDEALFDYLESCHTLTNGSPTNEERQAAQACIREYEKSLENNEPARLSFDLATKVKLGEELDNLWNMWLFNRYEKYLPEDIAKAAKSHPSSQVSDPWHKAFWTPFSGRLEAEKASFDKVLVGQNYHNDCPTFLLLALLCERHSLDWDETLQLIKACASEGDKVDLPAVDLVDFLKKRDVAGLATRLDRDEASISLSTEYIMGVGSLVLAFFATHLPEKFFNRDEEADPAKWTPTEPLQILFDLDEAHLEKTFRFMLQEMFHKMADGDSDDDDDDEDDDVYDDWDNDDDSEDDIAMSDASEDY</sequence>
<proteinExistence type="predicted"/>
<reference evidence="2 3" key="1">
    <citation type="submission" date="2017-05" db="EMBL/GenBank/DDBJ databases">
        <title>Genome sequence for an aflatoxigenic pathogen of Argentinian peanut, Aspergillus arachidicola.</title>
        <authorList>
            <person name="Moore G."/>
            <person name="Beltz S.B."/>
            <person name="Mack B.M."/>
        </authorList>
    </citation>
    <scope>NUCLEOTIDE SEQUENCE [LARGE SCALE GENOMIC DNA]</scope>
    <source>
        <strain evidence="2 3">CBS 117610</strain>
    </source>
</reference>
<dbReference type="EMBL" id="NEXV01000694">
    <property type="protein sequence ID" value="PIG79304.1"/>
    <property type="molecule type" value="Genomic_DNA"/>
</dbReference>
<name>A0A2G7FF97_9EURO</name>
<dbReference type="AlphaFoldDB" id="A0A2G7FF97"/>
<feature type="compositionally biased region" description="Acidic residues" evidence="1">
    <location>
        <begin position="311"/>
        <end position="347"/>
    </location>
</feature>
<evidence type="ECO:0000313" key="2">
    <source>
        <dbReference type="EMBL" id="PIG79304.1"/>
    </source>
</evidence>
<evidence type="ECO:0000313" key="3">
    <source>
        <dbReference type="Proteomes" id="UP000231358"/>
    </source>
</evidence>
<evidence type="ECO:0000256" key="1">
    <source>
        <dbReference type="SAM" id="MobiDB-lite"/>
    </source>
</evidence>
<comment type="caution">
    <text evidence="2">The sequence shown here is derived from an EMBL/GenBank/DDBJ whole genome shotgun (WGS) entry which is preliminary data.</text>
</comment>
<accession>A0A2G7FF97</accession>
<gene>
    <name evidence="2" type="ORF">AARAC_004244</name>
</gene>